<dbReference type="GeneID" id="36583437"/>
<accession>A0A2J6T0A7</accession>
<dbReference type="GO" id="GO:0000981">
    <property type="term" value="F:DNA-binding transcription factor activity, RNA polymerase II-specific"/>
    <property type="evidence" value="ECO:0007669"/>
    <property type="project" value="TreeGrafter"/>
</dbReference>
<dbReference type="OrthoDB" id="416217at2759"/>
<proteinExistence type="predicted"/>
<evidence type="ECO:0000313" key="1">
    <source>
        <dbReference type="EMBL" id="PMD56363.1"/>
    </source>
</evidence>
<dbReference type="PANTHER" id="PTHR47657:SF7">
    <property type="entry name" value="STEROL REGULATORY ELEMENT-BINDING PROTEIN ECM22"/>
    <property type="match status" value="1"/>
</dbReference>
<protein>
    <recommendedName>
        <fullName evidence="3">C6 zinc finger protein</fullName>
    </recommendedName>
</protein>
<dbReference type="InterPro" id="IPR052400">
    <property type="entry name" value="Zn2-C6_fungal_TF"/>
</dbReference>
<dbReference type="PANTHER" id="PTHR47657">
    <property type="entry name" value="STEROL REGULATORY ELEMENT-BINDING PROTEIN ECM22"/>
    <property type="match status" value="1"/>
</dbReference>
<evidence type="ECO:0008006" key="3">
    <source>
        <dbReference type="Google" id="ProtNLM"/>
    </source>
</evidence>
<sequence length="316" mass="36206">MSLHDVQSTPGLNLLDLELLHNYTTSTANTLHTDPAMKTLWKINVPQLGFQYDFVMRGILALSALHLARYRPEKKELYNSQAMLQHQIGLRQATNALTEINEENCTGVYIFSALTLFFTVATPRKPGDFLLVGDNSIADWLALVKGTSFIVETSPKILFNGSLGPMFSAGRRRYELREKLLAEEAPEDSPLAELHQLINRSTVDRQDVTIYLAAIDSLRKSFVTYPGSGQGPTFEPADVFIWVFEGNHSFLELLRQRTQESLCIFSYFCVSLRRLDSCWWMEGWATHLIARIYHLLDEEHRLWIRWPIEEIGWIPS</sequence>
<dbReference type="RefSeq" id="XP_024733267.1">
    <property type="nucleotide sequence ID" value="XM_024875357.1"/>
</dbReference>
<organism evidence="1 2">
    <name type="scientific">Hyaloscypha bicolor E</name>
    <dbReference type="NCBI Taxonomy" id="1095630"/>
    <lineage>
        <taxon>Eukaryota</taxon>
        <taxon>Fungi</taxon>
        <taxon>Dikarya</taxon>
        <taxon>Ascomycota</taxon>
        <taxon>Pezizomycotina</taxon>
        <taxon>Leotiomycetes</taxon>
        <taxon>Helotiales</taxon>
        <taxon>Hyaloscyphaceae</taxon>
        <taxon>Hyaloscypha</taxon>
        <taxon>Hyaloscypha bicolor</taxon>
    </lineage>
</organism>
<dbReference type="STRING" id="1095630.A0A2J6T0A7"/>
<name>A0A2J6T0A7_9HELO</name>
<reference evidence="1 2" key="1">
    <citation type="submission" date="2016-04" db="EMBL/GenBank/DDBJ databases">
        <title>A degradative enzymes factory behind the ericoid mycorrhizal symbiosis.</title>
        <authorList>
            <consortium name="DOE Joint Genome Institute"/>
            <person name="Martino E."/>
            <person name="Morin E."/>
            <person name="Grelet G."/>
            <person name="Kuo A."/>
            <person name="Kohler A."/>
            <person name="Daghino S."/>
            <person name="Barry K."/>
            <person name="Choi C."/>
            <person name="Cichocki N."/>
            <person name="Clum A."/>
            <person name="Copeland A."/>
            <person name="Hainaut M."/>
            <person name="Haridas S."/>
            <person name="Labutti K."/>
            <person name="Lindquist E."/>
            <person name="Lipzen A."/>
            <person name="Khouja H.-R."/>
            <person name="Murat C."/>
            <person name="Ohm R."/>
            <person name="Olson A."/>
            <person name="Spatafora J."/>
            <person name="Veneault-Fourrey C."/>
            <person name="Henrissat B."/>
            <person name="Grigoriev I."/>
            <person name="Martin F."/>
            <person name="Perotto S."/>
        </authorList>
    </citation>
    <scope>NUCLEOTIDE SEQUENCE [LARGE SCALE GENOMIC DNA]</scope>
    <source>
        <strain evidence="1 2">E</strain>
    </source>
</reference>
<dbReference type="Proteomes" id="UP000235371">
    <property type="component" value="Unassembled WGS sequence"/>
</dbReference>
<gene>
    <name evidence="1" type="ORF">K444DRAFT_536217</name>
</gene>
<dbReference type="InParanoid" id="A0A2J6T0A7"/>
<dbReference type="EMBL" id="KZ613848">
    <property type="protein sequence ID" value="PMD56363.1"/>
    <property type="molecule type" value="Genomic_DNA"/>
</dbReference>
<evidence type="ECO:0000313" key="2">
    <source>
        <dbReference type="Proteomes" id="UP000235371"/>
    </source>
</evidence>
<dbReference type="AlphaFoldDB" id="A0A2J6T0A7"/>
<keyword evidence="2" id="KW-1185">Reference proteome</keyword>